<accession>A0A381UPA8</accession>
<feature type="domain" description="POTRA" evidence="8">
    <location>
        <begin position="268"/>
        <end position="346"/>
    </location>
</feature>
<evidence type="ECO:0000256" key="7">
    <source>
        <dbReference type="ARBA" id="ARBA00023237"/>
    </source>
</evidence>
<dbReference type="PIRSF" id="PIRSF006076">
    <property type="entry name" value="OM_assembly_OMP85"/>
    <property type="match status" value="1"/>
</dbReference>
<dbReference type="GO" id="GO:0019867">
    <property type="term" value="C:outer membrane"/>
    <property type="evidence" value="ECO:0007669"/>
    <property type="project" value="InterPro"/>
</dbReference>
<dbReference type="InterPro" id="IPR039910">
    <property type="entry name" value="D15-like"/>
</dbReference>
<evidence type="ECO:0000256" key="1">
    <source>
        <dbReference type="ARBA" id="ARBA00004370"/>
    </source>
</evidence>
<keyword evidence="4" id="KW-0732">Signal</keyword>
<dbReference type="AlphaFoldDB" id="A0A381UPA8"/>
<dbReference type="GO" id="GO:0071709">
    <property type="term" value="P:membrane assembly"/>
    <property type="evidence" value="ECO:0007669"/>
    <property type="project" value="InterPro"/>
</dbReference>
<name>A0A381UPA8_9ZZZZ</name>
<keyword evidence="3" id="KW-0812">Transmembrane</keyword>
<keyword evidence="5" id="KW-0677">Repeat</keyword>
<evidence type="ECO:0000313" key="9">
    <source>
        <dbReference type="EMBL" id="SVA29157.1"/>
    </source>
</evidence>
<dbReference type="EMBL" id="UINC01006707">
    <property type="protein sequence ID" value="SVA29157.1"/>
    <property type="molecule type" value="Genomic_DNA"/>
</dbReference>
<evidence type="ECO:0000259" key="8">
    <source>
        <dbReference type="PROSITE" id="PS51779"/>
    </source>
</evidence>
<dbReference type="Pfam" id="PF07244">
    <property type="entry name" value="POTRA"/>
    <property type="match status" value="5"/>
</dbReference>
<evidence type="ECO:0000256" key="3">
    <source>
        <dbReference type="ARBA" id="ARBA00022692"/>
    </source>
</evidence>
<dbReference type="InterPro" id="IPR034746">
    <property type="entry name" value="POTRA"/>
</dbReference>
<sequence>MVLCKVFGQPESQDIHLSQVNVEGNLVTAKNTIIFTSGLRQGGTISPTEFPRAIKRLWQLGLFKDIQLRYDNEDDGLSLTIVVEENPIVGSMRFIGNKKIKDKKFNEELDLSQGQRIKPNTLHETEKKIKALYAEKGYLNAEVIPTLAIPEEESTLFNGRGKGLIRDVVYQIEENKKVKIGNIIFEGNEQYSDFRLRWKMKETKQQRWFLFWRSTFGDKKFREDLELVSAFYKNKGFRDFTILSDSIRYSRNKSRMDLIVTVKEGSQYKYRNLSWEGMTLFGENTLNRALALENGDVYSEEKFNMAIFDRVQGLYMDRGYIYSRIDPQITPIGEDSLDIHFVITENHKVYVNHIGIRGNTKTRENVIRRQLRIFPGDVFNRERLIRSQREVWMLNYFSNVVPDVVPVSDSNNKIDLEITVEEKAAGQASVNMGYTQTYGITGGGGIALPNFLGKGQRLNFSFNVGTNYNVYGATPAKYKSASIGFTAPMVNDTKNLIGGSLYYSFRGSSSQYYSPLDFTIAGGSVTWGRIFKWPDDYFRGTWSFQMTRKMYEGSQDDLDRYTGGLKETKGTNVIQTITRDSRDRPEFTTMGSLFSFKSTISGGFLGGQEDFHKHVLNLEWYTPTFWKFVLMTSMKIGVIKPLPAFGDDRSIIPFDERFIMGGNGIPYGNPLRGYEDNRVGPLTSSGSPIGGNTMVKFGTEFRVPFAENPVVYGLIFAEMGNVWSSTDMMEKFGLPRQGPLDLKRSAGAGIRFFMPMVGMLGFDMGYGFDRVNQFGDLNPEWKTTITFGQQF</sequence>
<dbReference type="InterPro" id="IPR000184">
    <property type="entry name" value="Bac_surfAg_D15"/>
</dbReference>
<dbReference type="PANTHER" id="PTHR12815">
    <property type="entry name" value="SORTING AND ASSEMBLY MACHINERY SAMM50 PROTEIN FAMILY MEMBER"/>
    <property type="match status" value="1"/>
</dbReference>
<dbReference type="Gene3D" id="3.10.20.310">
    <property type="entry name" value="membrane protein fhac"/>
    <property type="match status" value="5"/>
</dbReference>
<evidence type="ECO:0000256" key="2">
    <source>
        <dbReference type="ARBA" id="ARBA00022452"/>
    </source>
</evidence>
<dbReference type="NCBIfam" id="TIGR03303">
    <property type="entry name" value="OM_YaeT"/>
    <property type="match status" value="1"/>
</dbReference>
<gene>
    <name evidence="9" type="ORF">METZ01_LOCUS82011</name>
</gene>
<dbReference type="Pfam" id="PF01103">
    <property type="entry name" value="Omp85"/>
    <property type="match status" value="1"/>
</dbReference>
<proteinExistence type="predicted"/>
<reference evidence="9" key="1">
    <citation type="submission" date="2018-05" db="EMBL/GenBank/DDBJ databases">
        <authorList>
            <person name="Lanie J.A."/>
            <person name="Ng W.-L."/>
            <person name="Kazmierczak K.M."/>
            <person name="Andrzejewski T.M."/>
            <person name="Davidsen T.M."/>
            <person name="Wayne K.J."/>
            <person name="Tettelin H."/>
            <person name="Glass J.I."/>
            <person name="Rusch D."/>
            <person name="Podicherti R."/>
            <person name="Tsui H.-C.T."/>
            <person name="Winkler M.E."/>
        </authorList>
    </citation>
    <scope>NUCLEOTIDE SEQUENCE</scope>
</reference>
<keyword evidence="7" id="KW-0998">Cell outer membrane</keyword>
<comment type="subcellular location">
    <subcellularLocation>
        <location evidence="1">Membrane</location>
    </subcellularLocation>
</comment>
<organism evidence="9">
    <name type="scientific">marine metagenome</name>
    <dbReference type="NCBI Taxonomy" id="408172"/>
    <lineage>
        <taxon>unclassified sequences</taxon>
        <taxon>metagenomes</taxon>
        <taxon>ecological metagenomes</taxon>
    </lineage>
</organism>
<evidence type="ECO:0000256" key="5">
    <source>
        <dbReference type="ARBA" id="ARBA00022737"/>
    </source>
</evidence>
<dbReference type="PANTHER" id="PTHR12815:SF47">
    <property type="entry name" value="TRANSLOCATION AND ASSEMBLY MODULE SUBUNIT TAMA"/>
    <property type="match status" value="1"/>
</dbReference>
<protein>
    <recommendedName>
        <fullName evidence="8">POTRA domain-containing protein</fullName>
    </recommendedName>
</protein>
<dbReference type="Gene3D" id="2.40.160.50">
    <property type="entry name" value="membrane protein fhac: a member of the omp85/tpsb transporter family"/>
    <property type="match status" value="1"/>
</dbReference>
<evidence type="ECO:0000256" key="6">
    <source>
        <dbReference type="ARBA" id="ARBA00023136"/>
    </source>
</evidence>
<dbReference type="InterPro" id="IPR023707">
    <property type="entry name" value="OM_assembly_BamA"/>
</dbReference>
<keyword evidence="2" id="KW-1134">Transmembrane beta strand</keyword>
<dbReference type="PROSITE" id="PS51779">
    <property type="entry name" value="POTRA"/>
    <property type="match status" value="1"/>
</dbReference>
<evidence type="ECO:0000256" key="4">
    <source>
        <dbReference type="ARBA" id="ARBA00022729"/>
    </source>
</evidence>
<keyword evidence="6" id="KW-0472">Membrane</keyword>
<dbReference type="InterPro" id="IPR010827">
    <property type="entry name" value="BamA/TamA_POTRA"/>
</dbReference>